<feature type="compositionally biased region" description="Polar residues" evidence="1">
    <location>
        <begin position="36"/>
        <end position="46"/>
    </location>
</feature>
<feature type="signal peptide" evidence="2">
    <location>
        <begin position="1"/>
        <end position="26"/>
    </location>
</feature>
<accession>A0A1J6ILA2</accession>
<comment type="caution">
    <text evidence="3">The sequence shown here is derived from an EMBL/GenBank/DDBJ whole genome shotgun (WGS) entry which is preliminary data.</text>
</comment>
<feature type="chain" id="PRO_5013267089" evidence="2">
    <location>
        <begin position="27"/>
        <end position="87"/>
    </location>
</feature>
<feature type="region of interest" description="Disordered" evidence="1">
    <location>
        <begin position="28"/>
        <end position="87"/>
    </location>
</feature>
<dbReference type="OMA" id="NEAEDQF"/>
<dbReference type="EMBL" id="MJEQ01037184">
    <property type="protein sequence ID" value="OIT05638.1"/>
    <property type="molecule type" value="Genomic_DNA"/>
</dbReference>
<reference evidence="3" key="1">
    <citation type="submission" date="2016-11" db="EMBL/GenBank/DDBJ databases">
        <title>The genome of Nicotiana attenuata.</title>
        <authorList>
            <person name="Xu S."/>
            <person name="Brockmoeller T."/>
            <person name="Gaquerel E."/>
            <person name="Navarro A."/>
            <person name="Kuhl H."/>
            <person name="Gase K."/>
            <person name="Ling Z."/>
            <person name="Zhou W."/>
            <person name="Kreitzer C."/>
            <person name="Stanke M."/>
            <person name="Tang H."/>
            <person name="Lyons E."/>
            <person name="Pandey P."/>
            <person name="Pandey S.P."/>
            <person name="Timmermann B."/>
            <person name="Baldwin I.T."/>
        </authorList>
    </citation>
    <scope>NUCLEOTIDE SEQUENCE [LARGE SCALE GENOMIC DNA]</scope>
    <source>
        <strain evidence="3">UT</strain>
    </source>
</reference>
<sequence length="87" mass="9264">MDRRRILGLSVLTLMICSLLVTKTFADEEENPEAAASQNANATVVTPKTPAGDDVDSNHDGDENYVSGGSFNEAEDQFGPEVVVVGH</sequence>
<evidence type="ECO:0000256" key="2">
    <source>
        <dbReference type="SAM" id="SignalP"/>
    </source>
</evidence>
<protein>
    <submittedName>
        <fullName evidence="3">Uncharacterized protein</fullName>
    </submittedName>
</protein>
<dbReference type="Gramene" id="OIT05638">
    <property type="protein sequence ID" value="OIT05638"/>
    <property type="gene ID" value="A4A49_40565"/>
</dbReference>
<name>A0A1J6ILA2_NICAT</name>
<dbReference type="Proteomes" id="UP000187609">
    <property type="component" value="Unassembled WGS sequence"/>
</dbReference>
<dbReference type="AlphaFoldDB" id="A0A1J6ILA2"/>
<evidence type="ECO:0000313" key="4">
    <source>
        <dbReference type="Proteomes" id="UP000187609"/>
    </source>
</evidence>
<keyword evidence="2" id="KW-0732">Signal</keyword>
<evidence type="ECO:0000313" key="3">
    <source>
        <dbReference type="EMBL" id="OIT05638.1"/>
    </source>
</evidence>
<gene>
    <name evidence="3" type="ORF">A4A49_40565</name>
</gene>
<keyword evidence="4" id="KW-1185">Reference proteome</keyword>
<proteinExistence type="predicted"/>
<evidence type="ECO:0000256" key="1">
    <source>
        <dbReference type="SAM" id="MobiDB-lite"/>
    </source>
</evidence>
<organism evidence="3 4">
    <name type="scientific">Nicotiana attenuata</name>
    <name type="common">Coyote tobacco</name>
    <dbReference type="NCBI Taxonomy" id="49451"/>
    <lineage>
        <taxon>Eukaryota</taxon>
        <taxon>Viridiplantae</taxon>
        <taxon>Streptophyta</taxon>
        <taxon>Embryophyta</taxon>
        <taxon>Tracheophyta</taxon>
        <taxon>Spermatophyta</taxon>
        <taxon>Magnoliopsida</taxon>
        <taxon>eudicotyledons</taxon>
        <taxon>Gunneridae</taxon>
        <taxon>Pentapetalae</taxon>
        <taxon>asterids</taxon>
        <taxon>lamiids</taxon>
        <taxon>Solanales</taxon>
        <taxon>Solanaceae</taxon>
        <taxon>Nicotianoideae</taxon>
        <taxon>Nicotianeae</taxon>
        <taxon>Nicotiana</taxon>
    </lineage>
</organism>